<comment type="caution">
    <text evidence="2">The sequence shown here is derived from an EMBL/GenBank/DDBJ whole genome shotgun (WGS) entry which is preliminary data.</text>
</comment>
<dbReference type="InterPro" id="IPR005135">
    <property type="entry name" value="Endo/exonuclease/phosphatase"/>
</dbReference>
<reference evidence="2" key="1">
    <citation type="submission" date="2019-08" db="EMBL/GenBank/DDBJ databases">
        <authorList>
            <person name="Kucharzyk K."/>
            <person name="Murdoch R.W."/>
            <person name="Higgins S."/>
            <person name="Loffler F."/>
        </authorList>
    </citation>
    <scope>NUCLEOTIDE SEQUENCE</scope>
</reference>
<proteinExistence type="predicted"/>
<dbReference type="AlphaFoldDB" id="A0A645F0V7"/>
<dbReference type="GO" id="GO:0003824">
    <property type="term" value="F:catalytic activity"/>
    <property type="evidence" value="ECO:0007669"/>
    <property type="project" value="InterPro"/>
</dbReference>
<evidence type="ECO:0000259" key="1">
    <source>
        <dbReference type="Pfam" id="PF03372"/>
    </source>
</evidence>
<organism evidence="2">
    <name type="scientific">bioreactor metagenome</name>
    <dbReference type="NCBI Taxonomy" id="1076179"/>
    <lineage>
        <taxon>unclassified sequences</taxon>
        <taxon>metagenomes</taxon>
        <taxon>ecological metagenomes</taxon>
    </lineage>
</organism>
<accession>A0A645F0V7</accession>
<protein>
    <recommendedName>
        <fullName evidence="1">Endonuclease/exonuclease/phosphatase domain-containing protein</fullName>
    </recommendedName>
</protein>
<dbReference type="Gene3D" id="3.60.10.10">
    <property type="entry name" value="Endonuclease/exonuclease/phosphatase"/>
    <property type="match status" value="1"/>
</dbReference>
<dbReference type="SUPFAM" id="SSF56219">
    <property type="entry name" value="DNase I-like"/>
    <property type="match status" value="1"/>
</dbReference>
<evidence type="ECO:0000313" key="2">
    <source>
        <dbReference type="EMBL" id="MPN07958.1"/>
    </source>
</evidence>
<gene>
    <name evidence="2" type="ORF">SDC9_155233</name>
</gene>
<sequence length="160" mass="17650">MSKYPIKSALTYPVEDTYYDKLNHYESRVIMKSEILLPGSDDQILSVFISHFGYQSPAEAKNGIKLLKSLTAQVQVPFVFMGDLNNTPDSPALAPLFDMLDDTIKLAGAAAAQKPSFPSDNPKEKIDYIFVSHGLRCVNADIPLDAIASDHLPHIAEIEI</sequence>
<dbReference type="EMBL" id="VSSQ01053968">
    <property type="protein sequence ID" value="MPN07958.1"/>
    <property type="molecule type" value="Genomic_DNA"/>
</dbReference>
<feature type="domain" description="Endonuclease/exonuclease/phosphatase" evidence="1">
    <location>
        <begin position="39"/>
        <end position="151"/>
    </location>
</feature>
<dbReference type="Pfam" id="PF03372">
    <property type="entry name" value="Exo_endo_phos"/>
    <property type="match status" value="1"/>
</dbReference>
<dbReference type="InterPro" id="IPR036691">
    <property type="entry name" value="Endo/exonu/phosph_ase_sf"/>
</dbReference>
<name>A0A645F0V7_9ZZZZ</name>